<feature type="chain" id="PRO_5036464667" evidence="2">
    <location>
        <begin position="26"/>
        <end position="235"/>
    </location>
</feature>
<dbReference type="EnsemblMetazoa" id="G14511.2">
    <property type="protein sequence ID" value="G14511.2:cds"/>
    <property type="gene ID" value="G14511"/>
</dbReference>
<protein>
    <submittedName>
        <fullName evidence="3">Uncharacterized protein</fullName>
    </submittedName>
</protein>
<keyword evidence="1" id="KW-0472">Membrane</keyword>
<evidence type="ECO:0000313" key="4">
    <source>
        <dbReference type="Proteomes" id="UP000005408"/>
    </source>
</evidence>
<dbReference type="Proteomes" id="UP000005408">
    <property type="component" value="Unassembled WGS sequence"/>
</dbReference>
<feature type="transmembrane region" description="Helical" evidence="1">
    <location>
        <begin position="154"/>
        <end position="179"/>
    </location>
</feature>
<keyword evidence="2" id="KW-0732">Signal</keyword>
<keyword evidence="1" id="KW-0812">Transmembrane</keyword>
<evidence type="ECO:0000313" key="3">
    <source>
        <dbReference type="EnsemblMetazoa" id="G14511.2:cds"/>
    </source>
</evidence>
<dbReference type="AlphaFoldDB" id="A0A8W8IIW4"/>
<keyword evidence="1" id="KW-1133">Transmembrane helix</keyword>
<reference evidence="3" key="1">
    <citation type="submission" date="2022-08" db="UniProtKB">
        <authorList>
            <consortium name="EnsemblMetazoa"/>
        </authorList>
    </citation>
    <scope>IDENTIFICATION</scope>
    <source>
        <strain evidence="3">05x7-T-G4-1.051#20</strain>
    </source>
</reference>
<evidence type="ECO:0000256" key="1">
    <source>
        <dbReference type="SAM" id="Phobius"/>
    </source>
</evidence>
<keyword evidence="4" id="KW-1185">Reference proteome</keyword>
<feature type="signal peptide" evidence="2">
    <location>
        <begin position="1"/>
        <end position="25"/>
    </location>
</feature>
<name>A0A8W8IIW4_MAGGI</name>
<organism evidence="3 4">
    <name type="scientific">Magallana gigas</name>
    <name type="common">Pacific oyster</name>
    <name type="synonym">Crassostrea gigas</name>
    <dbReference type="NCBI Taxonomy" id="29159"/>
    <lineage>
        <taxon>Eukaryota</taxon>
        <taxon>Metazoa</taxon>
        <taxon>Spiralia</taxon>
        <taxon>Lophotrochozoa</taxon>
        <taxon>Mollusca</taxon>
        <taxon>Bivalvia</taxon>
        <taxon>Autobranchia</taxon>
        <taxon>Pteriomorphia</taxon>
        <taxon>Ostreida</taxon>
        <taxon>Ostreoidea</taxon>
        <taxon>Ostreidae</taxon>
        <taxon>Magallana</taxon>
    </lineage>
</organism>
<evidence type="ECO:0000256" key="2">
    <source>
        <dbReference type="SAM" id="SignalP"/>
    </source>
</evidence>
<sequence length="235" mass="26571">MSLHTKVCLVVVGTFLASLLVQNECRKLHGYKFPVYATTVCPRNETEWIERSSALNCNKSNGYTCLPNENFDQLLEYCYIVPVERIQKGFCLYLVKRVSRTQSYSCRNFAQGCHNHSFFSNEIYKYPACISLGNGCFLAEPSCKRSTNNDDDGALFAAILLGIFILFCILSLLSAYYMIRIRRRKDDVQLHEEDGNGPLLGDKNHSNNGTDCINELEECIPSSGIDKGKTFLTKL</sequence>
<proteinExistence type="predicted"/>
<accession>A0A8W8IIW4</accession>